<protein>
    <recommendedName>
        <fullName evidence="3">Transposase</fullName>
    </recommendedName>
</protein>
<dbReference type="RefSeq" id="WP_186440371.1">
    <property type="nucleotide sequence ID" value="NZ_LN889802.1"/>
</dbReference>
<dbReference type="AlphaFoldDB" id="A0A1J1LK58"/>
<dbReference type="EMBL" id="CZDF01000156">
    <property type="protein sequence ID" value="CUR32965.1"/>
    <property type="molecule type" value="Genomic_DNA"/>
</dbReference>
<evidence type="ECO:0008006" key="3">
    <source>
        <dbReference type="Google" id="ProtNLM"/>
    </source>
</evidence>
<accession>A0A1J1LK58</accession>
<name>A0A1J1LK58_9CYAN</name>
<evidence type="ECO:0000313" key="1">
    <source>
        <dbReference type="EMBL" id="CUR32965.1"/>
    </source>
</evidence>
<keyword evidence="2" id="KW-1185">Reference proteome</keyword>
<proteinExistence type="predicted"/>
<dbReference type="Proteomes" id="UP000184315">
    <property type="component" value="Unassembled WGS sequence"/>
</dbReference>
<reference evidence="2" key="1">
    <citation type="submission" date="2015-10" db="EMBL/GenBank/DDBJ databases">
        <authorList>
            <person name="Regsiter A."/>
            <person name="william w."/>
        </authorList>
    </citation>
    <scope>NUCLEOTIDE SEQUENCE [LARGE SCALE GENOMIC DNA]</scope>
</reference>
<evidence type="ECO:0000313" key="2">
    <source>
        <dbReference type="Proteomes" id="UP000184315"/>
    </source>
</evidence>
<gene>
    <name evidence="1" type="ORF">PL9214500212</name>
</gene>
<organism evidence="1 2">
    <name type="scientific">Planktothrix tepida PCC 9214</name>
    <dbReference type="NCBI Taxonomy" id="671072"/>
    <lineage>
        <taxon>Bacteria</taxon>
        <taxon>Bacillati</taxon>
        <taxon>Cyanobacteriota</taxon>
        <taxon>Cyanophyceae</taxon>
        <taxon>Oscillatoriophycideae</taxon>
        <taxon>Oscillatoriales</taxon>
        <taxon>Microcoleaceae</taxon>
        <taxon>Planktothrix</taxon>
    </lineage>
</organism>
<sequence length="47" mass="5282">MELKRYREGKNLPGHGKNDAVDALAMAAYPFDPEHFLYSIIAPPFSC</sequence>